<protein>
    <recommendedName>
        <fullName evidence="5">Membrane anchored protein in chemotaxis locus</fullName>
    </recommendedName>
</protein>
<dbReference type="EMBL" id="JAAXYH010000006">
    <property type="protein sequence ID" value="NMH65578.1"/>
    <property type="molecule type" value="Genomic_DNA"/>
</dbReference>
<feature type="compositionally biased region" description="Polar residues" evidence="1">
    <location>
        <begin position="84"/>
        <end position="95"/>
    </location>
</feature>
<evidence type="ECO:0000313" key="4">
    <source>
        <dbReference type="Proteomes" id="UP000737113"/>
    </source>
</evidence>
<accession>A0A972FYI8</accession>
<evidence type="ECO:0008006" key="5">
    <source>
        <dbReference type="Google" id="ProtNLM"/>
    </source>
</evidence>
<keyword evidence="2" id="KW-1133">Transmembrane helix</keyword>
<sequence>MADRGIGTSTAGKSTAGGLAIFLLAGAVLVLLAFCTQLQRKNSLLLDELERLQAEQVVLMAPSEQAQALASWLDSHPQQTRALVQKPSQASSMQLGQDAGNDTRPATEQAVILSENAAGVKVVSLPDGGIRVTTRVE</sequence>
<feature type="transmembrane region" description="Helical" evidence="2">
    <location>
        <begin position="16"/>
        <end position="35"/>
    </location>
</feature>
<keyword evidence="2" id="KW-0472">Membrane</keyword>
<comment type="caution">
    <text evidence="3">The sequence shown here is derived from an EMBL/GenBank/DDBJ whole genome shotgun (WGS) entry which is preliminary data.</text>
</comment>
<evidence type="ECO:0000256" key="1">
    <source>
        <dbReference type="SAM" id="MobiDB-lite"/>
    </source>
</evidence>
<keyword evidence="2" id="KW-0812">Transmembrane</keyword>
<reference evidence="3" key="1">
    <citation type="submission" date="2020-04" db="EMBL/GenBank/DDBJ databases">
        <title>Description of Shewanella salipaludis sp. nov., isolated from a salt marsh.</title>
        <authorList>
            <person name="Park S."/>
            <person name="Yoon J.-H."/>
        </authorList>
    </citation>
    <scope>NUCLEOTIDE SEQUENCE</scope>
    <source>
        <strain evidence="3">SHSM-M6</strain>
    </source>
</reference>
<organism evidence="3 4">
    <name type="scientific">Shewanella salipaludis</name>
    <dbReference type="NCBI Taxonomy" id="2723052"/>
    <lineage>
        <taxon>Bacteria</taxon>
        <taxon>Pseudomonadati</taxon>
        <taxon>Pseudomonadota</taxon>
        <taxon>Gammaproteobacteria</taxon>
        <taxon>Alteromonadales</taxon>
        <taxon>Shewanellaceae</taxon>
        <taxon>Shewanella</taxon>
    </lineage>
</organism>
<keyword evidence="4" id="KW-1185">Reference proteome</keyword>
<feature type="region of interest" description="Disordered" evidence="1">
    <location>
        <begin position="84"/>
        <end position="105"/>
    </location>
</feature>
<dbReference type="AlphaFoldDB" id="A0A972FYI8"/>
<evidence type="ECO:0000256" key="2">
    <source>
        <dbReference type="SAM" id="Phobius"/>
    </source>
</evidence>
<gene>
    <name evidence="3" type="ORF">HC757_10380</name>
</gene>
<dbReference type="Proteomes" id="UP000737113">
    <property type="component" value="Unassembled WGS sequence"/>
</dbReference>
<evidence type="ECO:0000313" key="3">
    <source>
        <dbReference type="EMBL" id="NMH65578.1"/>
    </source>
</evidence>
<name>A0A972FYI8_9GAMM</name>
<proteinExistence type="predicted"/>